<feature type="chain" id="PRO_5041978462" evidence="2">
    <location>
        <begin position="22"/>
        <end position="307"/>
    </location>
</feature>
<keyword evidence="4" id="KW-1185">Reference proteome</keyword>
<dbReference type="AlphaFoldDB" id="A0AAD7AXE6"/>
<evidence type="ECO:0000313" key="3">
    <source>
        <dbReference type="EMBL" id="KAJ7603120.1"/>
    </source>
</evidence>
<proteinExistence type="predicted"/>
<comment type="caution">
    <text evidence="3">The sequence shown here is derived from an EMBL/GenBank/DDBJ whole genome shotgun (WGS) entry which is preliminary data.</text>
</comment>
<evidence type="ECO:0000256" key="2">
    <source>
        <dbReference type="SAM" id="SignalP"/>
    </source>
</evidence>
<feature type="region of interest" description="Disordered" evidence="1">
    <location>
        <begin position="235"/>
        <end position="276"/>
    </location>
</feature>
<reference evidence="3" key="1">
    <citation type="submission" date="2023-03" db="EMBL/GenBank/DDBJ databases">
        <title>Massive genome expansion in bonnet fungi (Mycena s.s.) driven by repeated elements and novel gene families across ecological guilds.</title>
        <authorList>
            <consortium name="Lawrence Berkeley National Laboratory"/>
            <person name="Harder C.B."/>
            <person name="Miyauchi S."/>
            <person name="Viragh M."/>
            <person name="Kuo A."/>
            <person name="Thoen E."/>
            <person name="Andreopoulos B."/>
            <person name="Lu D."/>
            <person name="Skrede I."/>
            <person name="Drula E."/>
            <person name="Henrissat B."/>
            <person name="Morin E."/>
            <person name="Kohler A."/>
            <person name="Barry K."/>
            <person name="LaButti K."/>
            <person name="Morin E."/>
            <person name="Salamov A."/>
            <person name="Lipzen A."/>
            <person name="Mereny Z."/>
            <person name="Hegedus B."/>
            <person name="Baldrian P."/>
            <person name="Stursova M."/>
            <person name="Weitz H."/>
            <person name="Taylor A."/>
            <person name="Grigoriev I.V."/>
            <person name="Nagy L.G."/>
            <person name="Martin F."/>
            <person name="Kauserud H."/>
        </authorList>
    </citation>
    <scope>NUCLEOTIDE SEQUENCE</scope>
    <source>
        <strain evidence="3">9284</strain>
    </source>
</reference>
<evidence type="ECO:0000313" key="4">
    <source>
        <dbReference type="Proteomes" id="UP001221142"/>
    </source>
</evidence>
<sequence length="307" mass="33942">MFSRHIRRLVLVFVGSSLLASVDLPSSSSPGLVVPTTDSLKPATTNSSAPVCAWEPLLLLKFPIELPPPTTLPTPHVMSPFDIFSDFDIDLAEKWFPAWLAIAQTATRDPSRLLSSLLVEGAKMMLYDHVMGAQSDVYVAESVEHHLASFGVRFVLDMLFAMLGCLLVRVRKIRVSGVFVAELTSWAMGQLHSLVVSLASQVDFRPTTTRCAWDLVWILLLLDMIAFLRRASPPSLPPSVDPPPPKPPRSRQRRKRHSDCCKNNDSASYGPRGRTRRDRGGIAGSFSSWLWATGSRGLTILLRLELA</sequence>
<gene>
    <name evidence="3" type="ORF">FB45DRAFT_1094931</name>
</gene>
<feature type="compositionally biased region" description="Basic residues" evidence="1">
    <location>
        <begin position="248"/>
        <end position="257"/>
    </location>
</feature>
<feature type="signal peptide" evidence="2">
    <location>
        <begin position="1"/>
        <end position="21"/>
    </location>
</feature>
<accession>A0AAD7AXE6</accession>
<evidence type="ECO:0000256" key="1">
    <source>
        <dbReference type="SAM" id="MobiDB-lite"/>
    </source>
</evidence>
<organism evidence="3 4">
    <name type="scientific">Roridomyces roridus</name>
    <dbReference type="NCBI Taxonomy" id="1738132"/>
    <lineage>
        <taxon>Eukaryota</taxon>
        <taxon>Fungi</taxon>
        <taxon>Dikarya</taxon>
        <taxon>Basidiomycota</taxon>
        <taxon>Agaricomycotina</taxon>
        <taxon>Agaricomycetes</taxon>
        <taxon>Agaricomycetidae</taxon>
        <taxon>Agaricales</taxon>
        <taxon>Marasmiineae</taxon>
        <taxon>Mycenaceae</taxon>
        <taxon>Roridomyces</taxon>
    </lineage>
</organism>
<dbReference type="Proteomes" id="UP001221142">
    <property type="component" value="Unassembled WGS sequence"/>
</dbReference>
<keyword evidence="2" id="KW-0732">Signal</keyword>
<protein>
    <submittedName>
        <fullName evidence="3">Uncharacterized protein</fullName>
    </submittedName>
</protein>
<dbReference type="EMBL" id="JARKIF010000174">
    <property type="protein sequence ID" value="KAJ7603120.1"/>
    <property type="molecule type" value="Genomic_DNA"/>
</dbReference>
<name>A0AAD7AXE6_9AGAR</name>
<feature type="compositionally biased region" description="Pro residues" evidence="1">
    <location>
        <begin position="235"/>
        <end position="247"/>
    </location>
</feature>